<protein>
    <submittedName>
        <fullName evidence="1">Uncharacterized protein</fullName>
    </submittedName>
</protein>
<name>A0AAN5CMP1_9BILA</name>
<dbReference type="EMBL" id="BTRK01000004">
    <property type="protein sequence ID" value="GMR47271.1"/>
    <property type="molecule type" value="Genomic_DNA"/>
</dbReference>
<gene>
    <name evidence="1" type="ORF">PMAYCL1PPCAC_17466</name>
</gene>
<dbReference type="Proteomes" id="UP001328107">
    <property type="component" value="Unassembled WGS sequence"/>
</dbReference>
<proteinExistence type="predicted"/>
<evidence type="ECO:0000313" key="1">
    <source>
        <dbReference type="EMBL" id="GMR47271.1"/>
    </source>
</evidence>
<dbReference type="AlphaFoldDB" id="A0AAN5CMP1"/>
<comment type="caution">
    <text evidence="1">The sequence shown here is derived from an EMBL/GenBank/DDBJ whole genome shotgun (WGS) entry which is preliminary data.</text>
</comment>
<evidence type="ECO:0000313" key="2">
    <source>
        <dbReference type="Proteomes" id="UP001328107"/>
    </source>
</evidence>
<reference evidence="2" key="1">
    <citation type="submission" date="2022-10" db="EMBL/GenBank/DDBJ databases">
        <title>Genome assembly of Pristionchus species.</title>
        <authorList>
            <person name="Yoshida K."/>
            <person name="Sommer R.J."/>
        </authorList>
    </citation>
    <scope>NUCLEOTIDE SEQUENCE [LARGE SCALE GENOMIC DNA]</scope>
    <source>
        <strain evidence="2">RS5460</strain>
    </source>
</reference>
<accession>A0AAN5CMP1</accession>
<organism evidence="1 2">
    <name type="scientific">Pristionchus mayeri</name>
    <dbReference type="NCBI Taxonomy" id="1317129"/>
    <lineage>
        <taxon>Eukaryota</taxon>
        <taxon>Metazoa</taxon>
        <taxon>Ecdysozoa</taxon>
        <taxon>Nematoda</taxon>
        <taxon>Chromadorea</taxon>
        <taxon>Rhabditida</taxon>
        <taxon>Rhabditina</taxon>
        <taxon>Diplogasteromorpha</taxon>
        <taxon>Diplogasteroidea</taxon>
        <taxon>Neodiplogasteridae</taxon>
        <taxon>Pristionchus</taxon>
    </lineage>
</organism>
<keyword evidence="2" id="KW-1185">Reference proteome</keyword>
<sequence>MVDRATSEATFSKMTRKMRIHGRFNERIPASRSRMDLNEKGIAPSLSSSSFGSSSTTTISTIPITFVITANQIGAVKILRLILEKIIRAPGYGRPEKAIWATGPTITESTPAPF</sequence>